<accession>A0ABQ1M604</accession>
<dbReference type="Proteomes" id="UP000635885">
    <property type="component" value="Unassembled WGS sequence"/>
</dbReference>
<sequence length="288" mass="33007">MGIIIKPISSELDWEIQTERLFNKNGHTLKNYKMLTRSDNGALLNVCKRSYTPTPNMKFKDVVESMIKITGMEFHGFSEFQGGKKIIAYLKSDRRKIAGFDFDNYMVIGNSHDYSTGFFIASSHTMLRCENQFSRMYKGRAFSIPHTAAIDARIDDLILSFETYMEEQRRLERKLTLWKEIDVDPILVEMMIERVLNIELGNEDSIGTRKKNKIESLSNSLKKETGDIGNNLMGLFQGVTHFTTHVYSQKEKVFGNIFGTVAELNNRAFGFAETIEYGMVDNIDLGLN</sequence>
<comment type="caution">
    <text evidence="1">The sequence shown here is derived from an EMBL/GenBank/DDBJ whole genome shotgun (WGS) entry which is preliminary data.</text>
</comment>
<dbReference type="EMBL" id="BMFD01000003">
    <property type="protein sequence ID" value="GGC35313.1"/>
    <property type="molecule type" value="Genomic_DNA"/>
</dbReference>
<evidence type="ECO:0008006" key="3">
    <source>
        <dbReference type="Google" id="ProtNLM"/>
    </source>
</evidence>
<dbReference type="Pfam" id="PF06067">
    <property type="entry name" value="DUF932"/>
    <property type="match status" value="1"/>
</dbReference>
<name>A0ABQ1M604_9BACT</name>
<dbReference type="RefSeq" id="WP_188440859.1">
    <property type="nucleotide sequence ID" value="NZ_BMFD01000003.1"/>
</dbReference>
<evidence type="ECO:0000313" key="1">
    <source>
        <dbReference type="EMBL" id="GGC35313.1"/>
    </source>
</evidence>
<dbReference type="InterPro" id="IPR026325">
    <property type="entry name" value="DUF932"/>
</dbReference>
<gene>
    <name evidence="1" type="ORF">GCM10010993_12790</name>
</gene>
<protein>
    <recommendedName>
        <fullName evidence="3">DUF932 domain-containing protein</fullName>
    </recommendedName>
</protein>
<keyword evidence="2" id="KW-1185">Reference proteome</keyword>
<organism evidence="1 2">
    <name type="scientific">Belliella aquatica</name>
    <dbReference type="NCBI Taxonomy" id="1323734"/>
    <lineage>
        <taxon>Bacteria</taxon>
        <taxon>Pseudomonadati</taxon>
        <taxon>Bacteroidota</taxon>
        <taxon>Cytophagia</taxon>
        <taxon>Cytophagales</taxon>
        <taxon>Cyclobacteriaceae</taxon>
        <taxon>Belliella</taxon>
    </lineage>
</organism>
<proteinExistence type="predicted"/>
<reference evidence="2" key="1">
    <citation type="journal article" date="2019" name="Int. J. Syst. Evol. Microbiol.">
        <title>The Global Catalogue of Microorganisms (GCM) 10K type strain sequencing project: providing services to taxonomists for standard genome sequencing and annotation.</title>
        <authorList>
            <consortium name="The Broad Institute Genomics Platform"/>
            <consortium name="The Broad Institute Genome Sequencing Center for Infectious Disease"/>
            <person name="Wu L."/>
            <person name="Ma J."/>
        </authorList>
    </citation>
    <scope>NUCLEOTIDE SEQUENCE [LARGE SCALE GENOMIC DNA]</scope>
    <source>
        <strain evidence="2">CGMCC 1.12479</strain>
    </source>
</reference>
<evidence type="ECO:0000313" key="2">
    <source>
        <dbReference type="Proteomes" id="UP000635885"/>
    </source>
</evidence>